<reference evidence="1 2" key="1">
    <citation type="journal article" date="2013" name="Genome Announc.">
        <title>Draft Genome Sequence of Aeromonas molluscorum Strain 848TT, Isolated from Bivalve Molluscs.</title>
        <authorList>
            <person name="Spataro N."/>
            <person name="Farfan M."/>
            <person name="Albarral V."/>
            <person name="Sanglas A."/>
            <person name="Loren J.G."/>
            <person name="Fuste M.C."/>
            <person name="Bosch E."/>
        </authorList>
    </citation>
    <scope>NUCLEOTIDE SEQUENCE [LARGE SCALE GENOMIC DNA]</scope>
    <source>
        <strain evidence="1 2">848</strain>
    </source>
</reference>
<organism evidence="1 2">
    <name type="scientific">Aeromonas molluscorum 848</name>
    <dbReference type="NCBI Taxonomy" id="1268236"/>
    <lineage>
        <taxon>Bacteria</taxon>
        <taxon>Pseudomonadati</taxon>
        <taxon>Pseudomonadota</taxon>
        <taxon>Gammaproteobacteria</taxon>
        <taxon>Aeromonadales</taxon>
        <taxon>Aeromonadaceae</taxon>
        <taxon>Aeromonas</taxon>
    </lineage>
</organism>
<comment type="caution">
    <text evidence="1">The sequence shown here is derived from an EMBL/GenBank/DDBJ whole genome shotgun (WGS) entry which is preliminary data.</text>
</comment>
<sequence>MMQGAHGPLFLGIVMQPETRAARLPALAQASFAPSWCQSPNLPHDFIIKLPPEGHFCSSGWARNLQP</sequence>
<evidence type="ECO:0000313" key="2">
    <source>
        <dbReference type="Proteomes" id="UP000013526"/>
    </source>
</evidence>
<protein>
    <submittedName>
        <fullName evidence="1">Uncharacterized protein</fullName>
    </submittedName>
</protein>
<accession>R1HB98</accession>
<dbReference type="Proteomes" id="UP000013526">
    <property type="component" value="Unassembled WGS sequence"/>
</dbReference>
<evidence type="ECO:0000313" key="1">
    <source>
        <dbReference type="EMBL" id="EOD55704.1"/>
    </source>
</evidence>
<dbReference type="AlphaFoldDB" id="R1HB98"/>
<proteinExistence type="predicted"/>
<name>R1HB98_9GAMM</name>
<keyword evidence="2" id="KW-1185">Reference proteome</keyword>
<gene>
    <name evidence="1" type="ORF">G113_07632</name>
</gene>
<dbReference type="EMBL" id="AQGQ01000034">
    <property type="protein sequence ID" value="EOD55704.1"/>
    <property type="molecule type" value="Genomic_DNA"/>
</dbReference>